<feature type="chain" id="PRO_5021720270" description="Cytochrome P460" evidence="1">
    <location>
        <begin position="20"/>
        <end position="159"/>
    </location>
</feature>
<dbReference type="EMBL" id="VLLI01000012">
    <property type="protein sequence ID" value="TWI96651.1"/>
    <property type="molecule type" value="Genomic_DNA"/>
</dbReference>
<evidence type="ECO:0000256" key="1">
    <source>
        <dbReference type="SAM" id="SignalP"/>
    </source>
</evidence>
<reference evidence="2 3" key="1">
    <citation type="submission" date="2019-07" db="EMBL/GenBank/DDBJ databases">
        <title>Genomic Encyclopedia of Archaeal and Bacterial Type Strains, Phase II (KMG-II): from individual species to whole genera.</title>
        <authorList>
            <person name="Goeker M."/>
        </authorList>
    </citation>
    <scope>NUCLEOTIDE SEQUENCE [LARGE SCALE GENOMIC DNA]</scope>
    <source>
        <strain evidence="2 3">ATCC BAA-1854</strain>
    </source>
</reference>
<keyword evidence="3" id="KW-1185">Reference proteome</keyword>
<gene>
    <name evidence="2" type="ORF">JN11_03762</name>
</gene>
<dbReference type="RefSeq" id="WP_144914947.1">
    <property type="nucleotide sequence ID" value="NZ_VLLI01000012.1"/>
</dbReference>
<protein>
    <recommendedName>
        <fullName evidence="4">Cytochrome P460</fullName>
    </recommendedName>
</protein>
<name>A0A562TSU0_9SPHI</name>
<evidence type="ECO:0000313" key="3">
    <source>
        <dbReference type="Proteomes" id="UP000317010"/>
    </source>
</evidence>
<proteinExistence type="predicted"/>
<dbReference type="Proteomes" id="UP000317010">
    <property type="component" value="Unassembled WGS sequence"/>
</dbReference>
<comment type="caution">
    <text evidence="2">The sequence shown here is derived from an EMBL/GenBank/DDBJ whole genome shotgun (WGS) entry which is preliminary data.</text>
</comment>
<sequence length="159" mass="17384">MKTVSFVLLIASFMVSGCADHKNTPEAGELNAKASLPADFNFSKMGFKIITSMVNKKSGTMATLYGNDSVKAIALVGNRKSRRTSVFALITWKQQADKRWIGGNIPGDLLSVEMLKVDPDKNIGIYSRFKGACLKVDTDTLGQNARAKYILSLKPSIMF</sequence>
<evidence type="ECO:0000313" key="2">
    <source>
        <dbReference type="EMBL" id="TWI96651.1"/>
    </source>
</evidence>
<dbReference type="AlphaFoldDB" id="A0A562TSU0"/>
<evidence type="ECO:0008006" key="4">
    <source>
        <dbReference type="Google" id="ProtNLM"/>
    </source>
</evidence>
<dbReference type="OrthoDB" id="674757at2"/>
<feature type="signal peptide" evidence="1">
    <location>
        <begin position="1"/>
        <end position="19"/>
    </location>
</feature>
<organism evidence="2 3">
    <name type="scientific">Mucilaginibacter frigoritolerans</name>
    <dbReference type="NCBI Taxonomy" id="652788"/>
    <lineage>
        <taxon>Bacteria</taxon>
        <taxon>Pseudomonadati</taxon>
        <taxon>Bacteroidota</taxon>
        <taxon>Sphingobacteriia</taxon>
        <taxon>Sphingobacteriales</taxon>
        <taxon>Sphingobacteriaceae</taxon>
        <taxon>Mucilaginibacter</taxon>
    </lineage>
</organism>
<keyword evidence="1" id="KW-0732">Signal</keyword>
<accession>A0A562TSU0</accession>
<dbReference type="PROSITE" id="PS51257">
    <property type="entry name" value="PROKAR_LIPOPROTEIN"/>
    <property type="match status" value="1"/>
</dbReference>